<dbReference type="EMBL" id="QFFN01000005">
    <property type="protein sequence ID" value="PWG60241.1"/>
    <property type="molecule type" value="Genomic_DNA"/>
</dbReference>
<evidence type="ECO:0000313" key="1">
    <source>
        <dbReference type="EMBL" id="PWG60241.1"/>
    </source>
</evidence>
<organism evidence="1 2">
    <name type="scientific">Bifidobacterium catulorum</name>
    <dbReference type="NCBI Taxonomy" id="1630173"/>
    <lineage>
        <taxon>Bacteria</taxon>
        <taxon>Bacillati</taxon>
        <taxon>Actinomycetota</taxon>
        <taxon>Actinomycetes</taxon>
        <taxon>Bifidobacteriales</taxon>
        <taxon>Bifidobacteriaceae</taxon>
        <taxon>Bifidobacterium</taxon>
    </lineage>
</organism>
<proteinExistence type="predicted"/>
<name>A0A2U2MTR4_9BIFI</name>
<sequence length="67" mass="7327">MLQMWREVFMSIVAKGGKIVTEDMEDRWADEIEHGELGGTAGPVLFGPVFDVGQDPFSDSLKENAAA</sequence>
<comment type="caution">
    <text evidence="1">The sequence shown here is derived from an EMBL/GenBank/DDBJ whole genome shotgun (WGS) entry which is preliminary data.</text>
</comment>
<gene>
    <name evidence="1" type="ORF">DF200_03290</name>
</gene>
<dbReference type="AlphaFoldDB" id="A0A2U2MTR4"/>
<keyword evidence="2" id="KW-1185">Reference proteome</keyword>
<reference evidence="1 2" key="1">
    <citation type="journal article" date="2018" name="Int. J. Syst. Evol. Microbiol.">
        <title>Bifidobacterium catulorum sp. nov., a novel taxon from the faeces of the baby common marmoset (Callithrix jacchus).</title>
        <authorList>
            <person name="Modesto M."/>
            <person name="Michelini S."/>
            <person name="Oki K."/>
            <person name="Biavati B."/>
            <person name="Watanabe K."/>
            <person name="Mattarelli P."/>
        </authorList>
    </citation>
    <scope>NUCLEOTIDE SEQUENCE [LARGE SCALE GENOMIC DNA]</scope>
    <source>
        <strain evidence="1 2">MRM 8.19</strain>
    </source>
</reference>
<protein>
    <submittedName>
        <fullName evidence="1">Uncharacterized protein</fullName>
    </submittedName>
</protein>
<dbReference type="Proteomes" id="UP000245753">
    <property type="component" value="Unassembled WGS sequence"/>
</dbReference>
<evidence type="ECO:0000313" key="2">
    <source>
        <dbReference type="Proteomes" id="UP000245753"/>
    </source>
</evidence>
<accession>A0A2U2MTR4</accession>